<gene>
    <name evidence="1" type="ORF">GCM10009759_53500</name>
</gene>
<keyword evidence="2" id="KW-1185">Reference proteome</keyword>
<dbReference type="EMBL" id="BAAANS010000041">
    <property type="protein sequence ID" value="GAA2111472.1"/>
    <property type="molecule type" value="Genomic_DNA"/>
</dbReference>
<evidence type="ECO:0000313" key="1">
    <source>
        <dbReference type="EMBL" id="GAA2111472.1"/>
    </source>
</evidence>
<evidence type="ECO:0000313" key="2">
    <source>
        <dbReference type="Proteomes" id="UP001500897"/>
    </source>
</evidence>
<reference evidence="2" key="1">
    <citation type="journal article" date="2019" name="Int. J. Syst. Evol. Microbiol.">
        <title>The Global Catalogue of Microorganisms (GCM) 10K type strain sequencing project: providing services to taxonomists for standard genome sequencing and annotation.</title>
        <authorList>
            <consortium name="The Broad Institute Genomics Platform"/>
            <consortium name="The Broad Institute Genome Sequencing Center for Infectious Disease"/>
            <person name="Wu L."/>
            <person name="Ma J."/>
        </authorList>
    </citation>
    <scope>NUCLEOTIDE SEQUENCE [LARGE SCALE GENOMIC DNA]</scope>
    <source>
        <strain evidence="2">JCM 14559</strain>
    </source>
</reference>
<protein>
    <recommendedName>
        <fullName evidence="3">Butirosin biosynthesis protein H-like</fullName>
    </recommendedName>
</protein>
<sequence length="342" mass="38300">MALTDRAIRIPDAERIRNQDPNNHLHCRKSQLLAHVAARTPWSDLLMYRALGSTAAVYRHCHLRGKDRWAFEAPYVTDGDLRLLGFELLSAGTVDIDRFESDLPGILAVGQPVFFYAPRHHFPHWVEFMQRVGTVPEERRLPHSFLVCGADDTGVVVLDNTADDHEYFPLAVGWDVLREGYAREPERWFVDCSTVVPGTGPDLDGFESAYRAFLARFRDGFQIYDLIGENLAAERGSVDAVYRAPGVNSIALLAGSRTLFRRFLELTRHGEPVRAAYADVARLATTLSEQINAFHAGTPTLSADRIRAALAELRTREQRAAALLTDEAARLPRILPTDPDGR</sequence>
<dbReference type="Proteomes" id="UP001500897">
    <property type="component" value="Unassembled WGS sequence"/>
</dbReference>
<evidence type="ECO:0008006" key="3">
    <source>
        <dbReference type="Google" id="ProtNLM"/>
    </source>
</evidence>
<organism evidence="1 2">
    <name type="scientific">Kitasatospora saccharophila</name>
    <dbReference type="NCBI Taxonomy" id="407973"/>
    <lineage>
        <taxon>Bacteria</taxon>
        <taxon>Bacillati</taxon>
        <taxon>Actinomycetota</taxon>
        <taxon>Actinomycetes</taxon>
        <taxon>Kitasatosporales</taxon>
        <taxon>Streptomycetaceae</taxon>
        <taxon>Kitasatospora</taxon>
    </lineage>
</organism>
<proteinExistence type="predicted"/>
<name>A0ABN2XHE6_9ACTN</name>
<dbReference type="RefSeq" id="WP_344555402.1">
    <property type="nucleotide sequence ID" value="NZ_BAAANS010000041.1"/>
</dbReference>
<comment type="caution">
    <text evidence="1">The sequence shown here is derived from an EMBL/GenBank/DDBJ whole genome shotgun (WGS) entry which is preliminary data.</text>
</comment>
<accession>A0ABN2XHE6</accession>